<keyword evidence="2" id="KW-1185">Reference proteome</keyword>
<dbReference type="Proteomes" id="UP000257109">
    <property type="component" value="Unassembled WGS sequence"/>
</dbReference>
<dbReference type="PANTHER" id="PTHR33067">
    <property type="entry name" value="RNA-DIRECTED DNA POLYMERASE-RELATED"/>
    <property type="match status" value="1"/>
</dbReference>
<dbReference type="AlphaFoldDB" id="A0A371I4C5"/>
<accession>A0A371I4C5</accession>
<organism evidence="1 2">
    <name type="scientific">Mucuna pruriens</name>
    <name type="common">Velvet bean</name>
    <name type="synonym">Dolichos pruriens</name>
    <dbReference type="NCBI Taxonomy" id="157652"/>
    <lineage>
        <taxon>Eukaryota</taxon>
        <taxon>Viridiplantae</taxon>
        <taxon>Streptophyta</taxon>
        <taxon>Embryophyta</taxon>
        <taxon>Tracheophyta</taxon>
        <taxon>Spermatophyta</taxon>
        <taxon>Magnoliopsida</taxon>
        <taxon>eudicotyledons</taxon>
        <taxon>Gunneridae</taxon>
        <taxon>Pentapetalae</taxon>
        <taxon>rosids</taxon>
        <taxon>fabids</taxon>
        <taxon>Fabales</taxon>
        <taxon>Fabaceae</taxon>
        <taxon>Papilionoideae</taxon>
        <taxon>50 kb inversion clade</taxon>
        <taxon>NPAAA clade</taxon>
        <taxon>indigoferoid/millettioid clade</taxon>
        <taxon>Phaseoleae</taxon>
        <taxon>Mucuna</taxon>
    </lineage>
</organism>
<reference evidence="1" key="1">
    <citation type="submission" date="2018-05" db="EMBL/GenBank/DDBJ databases">
        <title>Draft genome of Mucuna pruriens seed.</title>
        <authorList>
            <person name="Nnadi N.E."/>
            <person name="Vos R."/>
            <person name="Hasami M.H."/>
            <person name="Devisetty U.K."/>
            <person name="Aguiy J.C."/>
        </authorList>
    </citation>
    <scope>NUCLEOTIDE SEQUENCE [LARGE SCALE GENOMIC DNA]</scope>
    <source>
        <strain evidence="1">JCA_2017</strain>
    </source>
</reference>
<comment type="caution">
    <text evidence="1">The sequence shown here is derived from an EMBL/GenBank/DDBJ whole genome shotgun (WGS) entry which is preliminary data.</text>
</comment>
<protein>
    <recommendedName>
        <fullName evidence="3">Aspartic peptidase DDI1-type domain-containing protein</fullName>
    </recommendedName>
</protein>
<dbReference type="PANTHER" id="PTHR33067:SF9">
    <property type="entry name" value="RNA-DIRECTED DNA POLYMERASE"/>
    <property type="match status" value="1"/>
</dbReference>
<dbReference type="Gene3D" id="2.40.70.10">
    <property type="entry name" value="Acid Proteases"/>
    <property type="match status" value="1"/>
</dbReference>
<sequence length="114" mass="12817">MFRKVEINIPLLDAIKQIPKYAKFLKELSFSVPCTIGDCTFANAMPDLGASINFMPTSIYKSLNFGDLEPTRMTIQLANKSVVQPMGILEDVLVQVNELIFPTDFYMLEGRDPP</sequence>
<feature type="non-terminal residue" evidence="1">
    <location>
        <position position="1"/>
    </location>
</feature>
<dbReference type="OrthoDB" id="1436053at2759"/>
<proteinExistence type="predicted"/>
<dbReference type="EMBL" id="QJKJ01000950">
    <property type="protein sequence ID" value="RDY09886.1"/>
    <property type="molecule type" value="Genomic_DNA"/>
</dbReference>
<name>A0A371I4C5_MUCPR</name>
<dbReference type="InterPro" id="IPR021109">
    <property type="entry name" value="Peptidase_aspartic_dom_sf"/>
</dbReference>
<evidence type="ECO:0008006" key="3">
    <source>
        <dbReference type="Google" id="ProtNLM"/>
    </source>
</evidence>
<evidence type="ECO:0000313" key="2">
    <source>
        <dbReference type="Proteomes" id="UP000257109"/>
    </source>
</evidence>
<evidence type="ECO:0000313" key="1">
    <source>
        <dbReference type="EMBL" id="RDY09886.1"/>
    </source>
</evidence>
<gene>
    <name evidence="1" type="ORF">CR513_05675</name>
</gene>
<dbReference type="CDD" id="cd00303">
    <property type="entry name" value="retropepsin_like"/>
    <property type="match status" value="1"/>
</dbReference>